<gene>
    <name evidence="3" type="ORF">RM543_10080</name>
</gene>
<feature type="compositionally biased region" description="Basic and acidic residues" evidence="1">
    <location>
        <begin position="1"/>
        <end position="14"/>
    </location>
</feature>
<sequence>MTTAETIKKSDETATKGMGGAPAEGKITDEAIAAARDMIGLQLRPEGPYLQDATADTLRNWCNGIGDLNPLYRDPGYGAASRFGTQLGHPMFPMAFGWIGRTRWGLPGVHGFYAGNDWELFRNVRPGDRVNAVERVIGIEEKESRFSGRLVLQYVEASYFNQHGDLLARALGTCTRHERKAARDAGKYKDITTHDYTPEEYEALDACIMEEPQKIRGSKVRYWEDVTEGETLDTIVRGPLSLMDTMGFLVGCGRGHTHGVVFQAAMKHPGHFFRNPEAGGGIEYTGIGHHRESTAKEVGVPGVYDYGPQRSSWMATLVTNWMGDAAFLKRVRTEMRRFNTMGDSTWCKGKVSKKYIKDGHALVDIEIWGENQRGEVTTPGVATVALQSRDPELRVFLDGGNLELDLPVVR</sequence>
<feature type="region of interest" description="Disordered" evidence="1">
    <location>
        <begin position="1"/>
        <end position="24"/>
    </location>
</feature>
<dbReference type="Gene3D" id="3.10.129.10">
    <property type="entry name" value="Hotdog Thioesterase"/>
    <property type="match status" value="2"/>
</dbReference>
<keyword evidence="4" id="KW-1185">Reference proteome</keyword>
<organism evidence="3 4">
    <name type="scientific">Tropicimonas omnivorans</name>
    <dbReference type="NCBI Taxonomy" id="3075590"/>
    <lineage>
        <taxon>Bacteria</taxon>
        <taxon>Pseudomonadati</taxon>
        <taxon>Pseudomonadota</taxon>
        <taxon>Alphaproteobacteria</taxon>
        <taxon>Rhodobacterales</taxon>
        <taxon>Roseobacteraceae</taxon>
        <taxon>Tropicimonas</taxon>
    </lineage>
</organism>
<dbReference type="Pfam" id="PF13452">
    <property type="entry name" value="FAS1_DH_region"/>
    <property type="match status" value="1"/>
</dbReference>
<proteinExistence type="predicted"/>
<dbReference type="CDD" id="cd03441">
    <property type="entry name" value="R_hydratase_like"/>
    <property type="match status" value="1"/>
</dbReference>
<dbReference type="RefSeq" id="WP_311691128.1">
    <property type="nucleotide sequence ID" value="NZ_JAVRHL010000002.1"/>
</dbReference>
<comment type="caution">
    <text evidence="3">The sequence shown here is derived from an EMBL/GenBank/DDBJ whole genome shotgun (WGS) entry which is preliminary data.</text>
</comment>
<evidence type="ECO:0000259" key="2">
    <source>
        <dbReference type="Pfam" id="PF13452"/>
    </source>
</evidence>
<dbReference type="InterPro" id="IPR039569">
    <property type="entry name" value="FAS1-like_DH_region"/>
</dbReference>
<feature type="domain" description="FAS1-like dehydratase" evidence="2">
    <location>
        <begin position="54"/>
        <end position="168"/>
    </location>
</feature>
<accession>A0ABU3DH45</accession>
<dbReference type="EMBL" id="JAVRHL010000002">
    <property type="protein sequence ID" value="MDT0683036.1"/>
    <property type="molecule type" value="Genomic_DNA"/>
</dbReference>
<evidence type="ECO:0000313" key="4">
    <source>
        <dbReference type="Proteomes" id="UP001265259"/>
    </source>
</evidence>
<dbReference type="InterPro" id="IPR029069">
    <property type="entry name" value="HotDog_dom_sf"/>
</dbReference>
<name>A0ABU3DH45_9RHOB</name>
<dbReference type="SUPFAM" id="SSF54637">
    <property type="entry name" value="Thioesterase/thiol ester dehydrase-isomerase"/>
    <property type="match status" value="2"/>
</dbReference>
<dbReference type="Proteomes" id="UP001265259">
    <property type="component" value="Unassembled WGS sequence"/>
</dbReference>
<evidence type="ECO:0000256" key="1">
    <source>
        <dbReference type="SAM" id="MobiDB-lite"/>
    </source>
</evidence>
<evidence type="ECO:0000313" key="3">
    <source>
        <dbReference type="EMBL" id="MDT0683036.1"/>
    </source>
</evidence>
<reference evidence="3 4" key="1">
    <citation type="submission" date="2023-09" db="EMBL/GenBank/DDBJ databases">
        <authorList>
            <person name="Rey-Velasco X."/>
        </authorList>
    </citation>
    <scope>NUCLEOTIDE SEQUENCE [LARGE SCALE GENOMIC DNA]</scope>
    <source>
        <strain evidence="3 4">F158</strain>
    </source>
</reference>
<protein>
    <submittedName>
        <fullName evidence="3">MaoC family dehydratase N-terminal domain-containing protein</fullName>
    </submittedName>
</protein>